<dbReference type="SUPFAM" id="SSF53098">
    <property type="entry name" value="Ribonuclease H-like"/>
    <property type="match status" value="1"/>
</dbReference>
<dbReference type="CDD" id="cd01650">
    <property type="entry name" value="RT_nLTR_like"/>
    <property type="match status" value="1"/>
</dbReference>
<reference evidence="2" key="1">
    <citation type="submission" date="2020-06" db="EMBL/GenBank/DDBJ databases">
        <authorList>
            <person name="Li T."/>
            <person name="Hu X."/>
            <person name="Zhang T."/>
            <person name="Song X."/>
            <person name="Zhang H."/>
            <person name="Dai N."/>
            <person name="Sheng W."/>
            <person name="Hou X."/>
            <person name="Wei L."/>
        </authorList>
    </citation>
    <scope>NUCLEOTIDE SEQUENCE</scope>
    <source>
        <strain evidence="2">KEN1</strain>
        <tissue evidence="2">Leaf</tissue>
    </source>
</reference>
<dbReference type="InterPro" id="IPR002156">
    <property type="entry name" value="RNaseH_domain"/>
</dbReference>
<protein>
    <submittedName>
        <fullName evidence="2">Mitochondrial protein</fullName>
    </submittedName>
</protein>
<dbReference type="InterPro" id="IPR036397">
    <property type="entry name" value="RNaseH_sf"/>
</dbReference>
<dbReference type="Pfam" id="PF00078">
    <property type="entry name" value="RVT_1"/>
    <property type="match status" value="1"/>
</dbReference>
<dbReference type="GO" id="GO:0003676">
    <property type="term" value="F:nucleic acid binding"/>
    <property type="evidence" value="ECO:0007669"/>
    <property type="project" value="InterPro"/>
</dbReference>
<feature type="domain" description="Reverse transcriptase" evidence="1">
    <location>
        <begin position="1"/>
        <end position="243"/>
    </location>
</feature>
<dbReference type="PANTHER" id="PTHR31635">
    <property type="entry name" value="REVERSE TRANSCRIPTASE DOMAIN-CONTAINING PROTEIN-RELATED"/>
    <property type="match status" value="1"/>
</dbReference>
<name>A0AAW2TPT1_9LAMI</name>
<evidence type="ECO:0000259" key="1">
    <source>
        <dbReference type="PROSITE" id="PS50878"/>
    </source>
</evidence>
<dbReference type="GO" id="GO:0004523">
    <property type="term" value="F:RNA-DNA hybrid ribonuclease activity"/>
    <property type="evidence" value="ECO:0007669"/>
    <property type="project" value="InterPro"/>
</dbReference>
<dbReference type="Pfam" id="PF13456">
    <property type="entry name" value="RVT_3"/>
    <property type="match status" value="1"/>
</dbReference>
<dbReference type="CDD" id="cd06222">
    <property type="entry name" value="RNase_H_like"/>
    <property type="match status" value="1"/>
</dbReference>
<dbReference type="PANTHER" id="PTHR31635:SF196">
    <property type="entry name" value="REVERSE TRANSCRIPTASE DOMAIN-CONTAINING PROTEIN-RELATED"/>
    <property type="match status" value="1"/>
</dbReference>
<dbReference type="InterPro" id="IPR043502">
    <property type="entry name" value="DNA/RNA_pol_sf"/>
</dbReference>
<sequence>MAQFRPISLCNVIYKLTSKAIANRLKVYLDSVISESQTAFIQGRLITDNVLISCEIHHFLKHKRKGKVGYAALKLDMSKAYDRIEWRFLERVLGRLGFHQSFISLIMLCISSVSFSFILNSREFGYIQPHRGLRQGDPLSPYLFICCTEALSCLIQDAESKNKFKGIAVASGAPGVSHLLFADDSLIFGEATKEVFWCIRAILRKYEKTSGQFINLQKSSVVFSRNTEARTQEELASILGVPIADKHEKYLGCQHASDTQKGRFSNTSGRGYGRGFWGGKKNSFPKQGKNSWRSIWTTKSLLRAGCRWHIGDGEQVRIWWDPWIPRPYLFRPINRPNGFLPSTTVSVLINQNDHSWNEDLIDLNFDLTDAEVIKSIPLARHGSEDIVVWYYTKNGIYSVRTAYYLQRKLNLQKHAADAAPSSSDHGNSWNFIWSCKVPNKIKTFLWRVCQNAIPTGPNLARKGFEIDDSCAFCHSHKEDLEHLFIRCTFARQARNKLVMEKIEACSLKVVNLARNLLTDFETTTSGTNTRLTNTTTRSWLAPVAGTLKINFDAAILKAAKGAGIGVVLRDNNGECIQWISKFLKNISDPTHAEALAAREASDLASQFADKVIQIERDCLNVIKDINSRSWHYSFIGPIIKEIVHNADNTHINFQFIRREANFVAHHLAKIAVEVDASTYNPSTINTILRLDALAAT</sequence>
<dbReference type="Pfam" id="PF13966">
    <property type="entry name" value="zf-RVT"/>
    <property type="match status" value="1"/>
</dbReference>
<comment type="caution">
    <text evidence="2">The sequence shown here is derived from an EMBL/GenBank/DDBJ whole genome shotgun (WGS) entry which is preliminary data.</text>
</comment>
<gene>
    <name evidence="2" type="ORF">Slati_3872500</name>
</gene>
<dbReference type="SUPFAM" id="SSF56672">
    <property type="entry name" value="DNA/RNA polymerases"/>
    <property type="match status" value="1"/>
</dbReference>
<dbReference type="Gene3D" id="3.30.420.10">
    <property type="entry name" value="Ribonuclease H-like superfamily/Ribonuclease H"/>
    <property type="match status" value="1"/>
</dbReference>
<evidence type="ECO:0000313" key="2">
    <source>
        <dbReference type="EMBL" id="KAL0405586.1"/>
    </source>
</evidence>
<dbReference type="InterPro" id="IPR026960">
    <property type="entry name" value="RVT-Znf"/>
</dbReference>
<dbReference type="InterPro" id="IPR044730">
    <property type="entry name" value="RNase_H-like_dom_plant"/>
</dbReference>
<dbReference type="InterPro" id="IPR000477">
    <property type="entry name" value="RT_dom"/>
</dbReference>
<dbReference type="InterPro" id="IPR012337">
    <property type="entry name" value="RNaseH-like_sf"/>
</dbReference>
<dbReference type="AlphaFoldDB" id="A0AAW2TPT1"/>
<dbReference type="EMBL" id="JACGWN010000014">
    <property type="protein sequence ID" value="KAL0405586.1"/>
    <property type="molecule type" value="Genomic_DNA"/>
</dbReference>
<dbReference type="PROSITE" id="PS50878">
    <property type="entry name" value="RT_POL"/>
    <property type="match status" value="1"/>
</dbReference>
<organism evidence="2">
    <name type="scientific">Sesamum latifolium</name>
    <dbReference type="NCBI Taxonomy" id="2727402"/>
    <lineage>
        <taxon>Eukaryota</taxon>
        <taxon>Viridiplantae</taxon>
        <taxon>Streptophyta</taxon>
        <taxon>Embryophyta</taxon>
        <taxon>Tracheophyta</taxon>
        <taxon>Spermatophyta</taxon>
        <taxon>Magnoliopsida</taxon>
        <taxon>eudicotyledons</taxon>
        <taxon>Gunneridae</taxon>
        <taxon>Pentapetalae</taxon>
        <taxon>asterids</taxon>
        <taxon>lamiids</taxon>
        <taxon>Lamiales</taxon>
        <taxon>Pedaliaceae</taxon>
        <taxon>Sesamum</taxon>
    </lineage>
</organism>
<proteinExistence type="predicted"/>
<reference evidence="2" key="2">
    <citation type="journal article" date="2024" name="Plant">
        <title>Genomic evolution and insights into agronomic trait innovations of Sesamum species.</title>
        <authorList>
            <person name="Miao H."/>
            <person name="Wang L."/>
            <person name="Qu L."/>
            <person name="Liu H."/>
            <person name="Sun Y."/>
            <person name="Le M."/>
            <person name="Wang Q."/>
            <person name="Wei S."/>
            <person name="Zheng Y."/>
            <person name="Lin W."/>
            <person name="Duan Y."/>
            <person name="Cao H."/>
            <person name="Xiong S."/>
            <person name="Wang X."/>
            <person name="Wei L."/>
            <person name="Li C."/>
            <person name="Ma Q."/>
            <person name="Ju M."/>
            <person name="Zhao R."/>
            <person name="Li G."/>
            <person name="Mu C."/>
            <person name="Tian Q."/>
            <person name="Mei H."/>
            <person name="Zhang T."/>
            <person name="Gao T."/>
            <person name="Zhang H."/>
        </authorList>
    </citation>
    <scope>NUCLEOTIDE SEQUENCE</scope>
    <source>
        <strain evidence="2">KEN1</strain>
    </source>
</reference>
<accession>A0AAW2TPT1</accession>